<feature type="active site" description="Proton donor" evidence="2">
    <location>
        <position position="67"/>
    </location>
</feature>
<feature type="short sequence motif" description="HXTX 2" evidence="2">
    <location>
        <begin position="154"/>
        <end position="157"/>
    </location>
</feature>
<dbReference type="STRING" id="1121015.GCA_000420545_00034"/>
<evidence type="ECO:0000313" key="3">
    <source>
        <dbReference type="EMBL" id="KFN41016.1"/>
    </source>
</evidence>
<keyword evidence="4" id="KW-1185">Reference proteome</keyword>
<dbReference type="Pfam" id="PF13563">
    <property type="entry name" value="2_5_RNA_ligase2"/>
    <property type="match status" value="1"/>
</dbReference>
<evidence type="ECO:0000313" key="4">
    <source>
        <dbReference type="Proteomes" id="UP000029385"/>
    </source>
</evidence>
<dbReference type="GO" id="GO:0008664">
    <property type="term" value="F:RNA 2',3'-cyclic 3'-phosphodiesterase activity"/>
    <property type="evidence" value="ECO:0007669"/>
    <property type="project" value="UniProtKB-EC"/>
</dbReference>
<name>A0A091ANT4_9GAMM</name>
<dbReference type="AlphaFoldDB" id="A0A091ANT4"/>
<dbReference type="EC" id="3.1.4.58" evidence="2"/>
<dbReference type="Gene3D" id="3.90.1140.10">
    <property type="entry name" value="Cyclic phosphodiesterase"/>
    <property type="match status" value="1"/>
</dbReference>
<dbReference type="NCBIfam" id="TIGR02258">
    <property type="entry name" value="2_5_ligase"/>
    <property type="match status" value="1"/>
</dbReference>
<reference evidence="3 4" key="1">
    <citation type="submission" date="2013-09" db="EMBL/GenBank/DDBJ databases">
        <title>Genome sequencing of Arenimonas oryziterrae.</title>
        <authorList>
            <person name="Chen F."/>
            <person name="Wang G."/>
        </authorList>
    </citation>
    <scope>NUCLEOTIDE SEQUENCE [LARGE SCALE GENOMIC DNA]</scope>
    <source>
        <strain evidence="3 4">YC6267</strain>
    </source>
</reference>
<feature type="short sequence motif" description="HXTX 1" evidence="2">
    <location>
        <begin position="67"/>
        <end position="70"/>
    </location>
</feature>
<protein>
    <recommendedName>
        <fullName evidence="2">RNA 2',3'-cyclic phosphodiesterase</fullName>
        <shortName evidence="2">RNA 2',3'-CPDase</shortName>
        <ecNumber evidence="2">3.1.4.58</ecNumber>
    </recommendedName>
</protein>
<dbReference type="SUPFAM" id="SSF55144">
    <property type="entry name" value="LigT-like"/>
    <property type="match status" value="1"/>
</dbReference>
<dbReference type="PANTHER" id="PTHR35561">
    <property type="entry name" value="RNA 2',3'-CYCLIC PHOSPHODIESTERASE"/>
    <property type="match status" value="1"/>
</dbReference>
<comment type="caution">
    <text evidence="3">The sequence shown here is derived from an EMBL/GenBank/DDBJ whole genome shotgun (WGS) entry which is preliminary data.</text>
</comment>
<evidence type="ECO:0000256" key="1">
    <source>
        <dbReference type="ARBA" id="ARBA00022801"/>
    </source>
</evidence>
<feature type="active site" description="Proton acceptor" evidence="2">
    <location>
        <position position="154"/>
    </location>
</feature>
<dbReference type="PATRIC" id="fig|1121015.4.peg.2440"/>
<comment type="similarity">
    <text evidence="2">Belongs to the 2H phosphoesterase superfamily. ThpR family.</text>
</comment>
<organism evidence="3 4">
    <name type="scientific">Arenimonas oryziterrae DSM 21050 = YC6267</name>
    <dbReference type="NCBI Taxonomy" id="1121015"/>
    <lineage>
        <taxon>Bacteria</taxon>
        <taxon>Pseudomonadati</taxon>
        <taxon>Pseudomonadota</taxon>
        <taxon>Gammaproteobacteria</taxon>
        <taxon>Lysobacterales</taxon>
        <taxon>Lysobacteraceae</taxon>
        <taxon>Arenimonas</taxon>
    </lineage>
</organism>
<evidence type="ECO:0000256" key="2">
    <source>
        <dbReference type="HAMAP-Rule" id="MF_01940"/>
    </source>
</evidence>
<accession>A0A091ANT4</accession>
<dbReference type="InterPro" id="IPR004175">
    <property type="entry name" value="RNA_CPDase"/>
</dbReference>
<comment type="function">
    <text evidence="2">Hydrolyzes RNA 2',3'-cyclic phosphodiester to an RNA 2'-phosphomonoester.</text>
</comment>
<dbReference type="PANTHER" id="PTHR35561:SF1">
    <property type="entry name" value="RNA 2',3'-CYCLIC PHOSPHODIESTERASE"/>
    <property type="match status" value="1"/>
</dbReference>
<dbReference type="EMBL" id="AVCI01000045">
    <property type="protein sequence ID" value="KFN41016.1"/>
    <property type="molecule type" value="Genomic_DNA"/>
</dbReference>
<keyword evidence="1 2" id="KW-0378">Hydrolase</keyword>
<dbReference type="eggNOG" id="COG1514">
    <property type="taxonomic scope" value="Bacteria"/>
</dbReference>
<gene>
    <name evidence="3" type="ORF">N789_03800</name>
</gene>
<comment type="catalytic activity">
    <reaction evidence="2">
        <text>a 3'-end 2',3'-cyclophospho-ribonucleotide-RNA + H2O = a 3'-end 2'-phospho-ribonucleotide-RNA + H(+)</text>
        <dbReference type="Rhea" id="RHEA:11828"/>
        <dbReference type="Rhea" id="RHEA-COMP:10464"/>
        <dbReference type="Rhea" id="RHEA-COMP:17353"/>
        <dbReference type="ChEBI" id="CHEBI:15377"/>
        <dbReference type="ChEBI" id="CHEBI:15378"/>
        <dbReference type="ChEBI" id="CHEBI:83064"/>
        <dbReference type="ChEBI" id="CHEBI:173113"/>
        <dbReference type="EC" id="3.1.4.58"/>
    </reaction>
</comment>
<sequence length="200" mass="22373">MPPIHSRWTHAAQQPGLFGVEAARPIHRLFFALFPDAAASERIERVAEELRPTLSSRCQWVRPERRHLTLHFLGEYDPLAADQVAAASAAADSLDPVSFDVRLDALGSFPGRRPPCVLRSLSGDAPLRHLWKELHHALVHAGFAAQLSAIFEPHVTLCYGDREAVPRAIAPISWRAHELRLVHSLADEQAYRELARWPLA</sequence>
<dbReference type="RefSeq" id="WP_022967708.1">
    <property type="nucleotide sequence ID" value="NZ_ATVD01000001.1"/>
</dbReference>
<dbReference type="HAMAP" id="MF_01940">
    <property type="entry name" value="RNA_CPDase"/>
    <property type="match status" value="1"/>
</dbReference>
<dbReference type="InterPro" id="IPR009097">
    <property type="entry name" value="Cyclic_Pdiesterase"/>
</dbReference>
<dbReference type="GO" id="GO:0004113">
    <property type="term" value="F:2',3'-cyclic-nucleotide 3'-phosphodiesterase activity"/>
    <property type="evidence" value="ECO:0007669"/>
    <property type="project" value="InterPro"/>
</dbReference>
<dbReference type="Proteomes" id="UP000029385">
    <property type="component" value="Unassembled WGS sequence"/>
</dbReference>
<proteinExistence type="inferred from homology"/>